<dbReference type="RefSeq" id="WP_237869429.1">
    <property type="nucleotide sequence ID" value="NZ_JAKLTR010000003.1"/>
</dbReference>
<comment type="caution">
    <text evidence="1">The sequence shown here is derived from an EMBL/GenBank/DDBJ whole genome shotgun (WGS) entry which is preliminary data.</text>
</comment>
<accession>A0ABS9KN78</accession>
<dbReference type="Proteomes" id="UP001165367">
    <property type="component" value="Unassembled WGS sequence"/>
</dbReference>
<name>A0ABS9KN78_9BACT</name>
<proteinExistence type="predicted"/>
<organism evidence="1 2">
    <name type="scientific">Terrimonas ginsenosidimutans</name>
    <dbReference type="NCBI Taxonomy" id="2908004"/>
    <lineage>
        <taxon>Bacteria</taxon>
        <taxon>Pseudomonadati</taxon>
        <taxon>Bacteroidota</taxon>
        <taxon>Chitinophagia</taxon>
        <taxon>Chitinophagales</taxon>
        <taxon>Chitinophagaceae</taxon>
        <taxon>Terrimonas</taxon>
    </lineage>
</organism>
<reference evidence="1" key="1">
    <citation type="submission" date="2022-01" db="EMBL/GenBank/DDBJ databases">
        <authorList>
            <person name="Jo J.-H."/>
            <person name="Im W.-T."/>
        </authorList>
    </citation>
    <scope>NUCLEOTIDE SEQUENCE</scope>
    <source>
        <strain evidence="1">NA20</strain>
    </source>
</reference>
<sequence length="257" mass="29360">MNKYLQVVAALIVIITFPACQLDEVPKKATLGKKPIVDTAAVVSSDVLQISVFSTNNLKIHEVKRSSIQSGVFDGLSKTCFEYMTTIHSRGCFFSKAGEFVGDRNFISFGEQQFFFNKIFNRFDTNSDRQSSPEVSKVIEIETKAKKKYIAVFCKDMNYNSYYWNEMLFLFSIGNDKVKRAFYLDDTMFITPKVFGDYNDDGILDYIKFSKGIDSIFCYQITDAGISKLDDRFIEVETLDGIGQAFKVRKVSPSWMH</sequence>
<evidence type="ECO:0000313" key="1">
    <source>
        <dbReference type="EMBL" id="MCG2613740.1"/>
    </source>
</evidence>
<keyword evidence="2" id="KW-1185">Reference proteome</keyword>
<gene>
    <name evidence="1" type="ORF">LZZ85_05590</name>
</gene>
<evidence type="ECO:0000313" key="2">
    <source>
        <dbReference type="Proteomes" id="UP001165367"/>
    </source>
</evidence>
<dbReference type="EMBL" id="JAKLTR010000003">
    <property type="protein sequence ID" value="MCG2613740.1"/>
    <property type="molecule type" value="Genomic_DNA"/>
</dbReference>
<evidence type="ECO:0008006" key="3">
    <source>
        <dbReference type="Google" id="ProtNLM"/>
    </source>
</evidence>
<protein>
    <recommendedName>
        <fullName evidence="3">VCBS repeat-containing protein</fullName>
    </recommendedName>
</protein>